<dbReference type="EMBL" id="VWZJ01009604">
    <property type="protein sequence ID" value="NXG63101.1"/>
    <property type="molecule type" value="Genomic_DNA"/>
</dbReference>
<dbReference type="AlphaFoldDB" id="A0A7K9DE84"/>
<dbReference type="InterPro" id="IPR050357">
    <property type="entry name" value="Arrestin_domain-protein"/>
</dbReference>
<dbReference type="OrthoDB" id="7785529at2759"/>
<evidence type="ECO:0000313" key="3">
    <source>
        <dbReference type="EMBL" id="NXG63101.1"/>
    </source>
</evidence>
<dbReference type="PANTHER" id="PTHR11188:SF172">
    <property type="entry name" value="ARRESTIN DOMAIN-CONTAINING PROTEIN 5"/>
    <property type="match status" value="1"/>
</dbReference>
<dbReference type="GO" id="GO:0005768">
    <property type="term" value="C:endosome"/>
    <property type="evidence" value="ECO:0007669"/>
    <property type="project" value="TreeGrafter"/>
</dbReference>
<dbReference type="GO" id="GO:0005886">
    <property type="term" value="C:plasma membrane"/>
    <property type="evidence" value="ECO:0007669"/>
    <property type="project" value="TreeGrafter"/>
</dbReference>
<evidence type="ECO:0000259" key="2">
    <source>
        <dbReference type="SMART" id="SM01017"/>
    </source>
</evidence>
<dbReference type="Proteomes" id="UP000518305">
    <property type="component" value="Unassembled WGS sequence"/>
</dbReference>
<dbReference type="InterPro" id="IPR014752">
    <property type="entry name" value="Arrestin-like_C"/>
</dbReference>
<evidence type="ECO:0000256" key="1">
    <source>
        <dbReference type="ARBA" id="ARBA00005298"/>
    </source>
</evidence>
<dbReference type="PANTHER" id="PTHR11188">
    <property type="entry name" value="ARRESTIN DOMAIN CONTAINING PROTEIN"/>
    <property type="match status" value="1"/>
</dbReference>
<feature type="non-terminal residue" evidence="3">
    <location>
        <position position="1"/>
    </location>
</feature>
<dbReference type="SMART" id="SM01017">
    <property type="entry name" value="Arrestin_C"/>
    <property type="match status" value="1"/>
</dbReference>
<accession>A0A7K9DE84</accession>
<protein>
    <submittedName>
        <fullName evidence="3">ARRD5 protein</fullName>
    </submittedName>
</protein>
<comment type="caution">
    <text evidence="3">The sequence shown here is derived from an EMBL/GenBank/DDBJ whole genome shotgun (WGS) entry which is preliminary data.</text>
</comment>
<keyword evidence="4" id="KW-1185">Reference proteome</keyword>
<dbReference type="GO" id="GO:0015031">
    <property type="term" value="P:protein transport"/>
    <property type="evidence" value="ECO:0007669"/>
    <property type="project" value="TreeGrafter"/>
</dbReference>
<dbReference type="Gene3D" id="2.60.40.640">
    <property type="match status" value="2"/>
</dbReference>
<reference evidence="3 4" key="1">
    <citation type="submission" date="2019-09" db="EMBL/GenBank/DDBJ databases">
        <title>Bird 10,000 Genomes (B10K) Project - Family phase.</title>
        <authorList>
            <person name="Zhang G."/>
        </authorList>
    </citation>
    <scope>NUCLEOTIDE SEQUENCE [LARGE SCALE GENOMIC DNA]</scope>
    <source>
        <strain evidence="3">B10K-DU-001-23</strain>
        <tissue evidence="3">Muscle</tissue>
    </source>
</reference>
<gene>
    <name evidence="3" type="primary">Arrdc5</name>
    <name evidence="3" type="ORF">HEMCOM_R14653</name>
</gene>
<dbReference type="SUPFAM" id="SSF81296">
    <property type="entry name" value="E set domains"/>
    <property type="match status" value="2"/>
</dbReference>
<comment type="similarity">
    <text evidence="1">Belongs to the arrestin family.</text>
</comment>
<dbReference type="Pfam" id="PF02752">
    <property type="entry name" value="Arrestin_C"/>
    <property type="match status" value="1"/>
</dbReference>
<evidence type="ECO:0000313" key="4">
    <source>
        <dbReference type="Proteomes" id="UP000518305"/>
    </source>
</evidence>
<dbReference type="InterPro" id="IPR011021">
    <property type="entry name" value="Arrestin-like_N"/>
</dbReference>
<feature type="domain" description="Arrestin C-terminal-like" evidence="2">
    <location>
        <begin position="193"/>
        <end position="325"/>
    </location>
</feature>
<organism evidence="3 4">
    <name type="scientific">Hemiprocne comata</name>
    <dbReference type="NCBI Taxonomy" id="243314"/>
    <lineage>
        <taxon>Eukaryota</taxon>
        <taxon>Metazoa</taxon>
        <taxon>Chordata</taxon>
        <taxon>Craniata</taxon>
        <taxon>Vertebrata</taxon>
        <taxon>Euteleostomi</taxon>
        <taxon>Archelosauria</taxon>
        <taxon>Archosauria</taxon>
        <taxon>Dinosauria</taxon>
        <taxon>Saurischia</taxon>
        <taxon>Theropoda</taxon>
        <taxon>Coelurosauria</taxon>
        <taxon>Aves</taxon>
        <taxon>Neognathae</taxon>
        <taxon>Neoaves</taxon>
        <taxon>Strisores</taxon>
        <taxon>Apodiformes</taxon>
        <taxon>Apodidae</taxon>
        <taxon>Hemiprocninae</taxon>
        <taxon>Hemiprocne</taxon>
    </lineage>
</organism>
<proteinExistence type="inferred from homology"/>
<dbReference type="Pfam" id="PF00339">
    <property type="entry name" value="Arrestin_N"/>
    <property type="match status" value="1"/>
</dbReference>
<feature type="non-terminal residue" evidence="3">
    <location>
        <position position="325"/>
    </location>
</feature>
<name>A0A7K9DE84_9AVES</name>
<dbReference type="InterPro" id="IPR014756">
    <property type="entry name" value="Ig_E-set"/>
</dbReference>
<dbReference type="InterPro" id="IPR011022">
    <property type="entry name" value="Arrestin_C-like"/>
</dbReference>
<sequence length="325" mass="36260">EPSDTSSSHSSIMSIVGAINLVLPKIEVHLAGSSIDGQLVLNLRSTLKEPVVKVELEGRGYLRWLEEDNPELDYEKITACTNKAVYVSTSKIFHIEGKTLDSGVHTFDFHFSLPPRIPSTFTSKIGSISYFVKGTCCSHQTVLAREERSLLLQGTAVFSNKNSLCFAFLLILSMQASLVVEARKDVVYFCCFSLGSVILQISLEKNIFSPGETIVFITDIANRTHRHVRKVVFAVHCIVLYSGFSSRGEQRYLEDRSEVTRLVSQINVVPFEDMRFTNALLLPKPLPVTSTLMENKIMAFRYELVGTSDLPCTTSTIESRVPIII</sequence>